<evidence type="ECO:0000313" key="6">
    <source>
        <dbReference type="EMBL" id="TFK79511.1"/>
    </source>
</evidence>
<dbReference type="Gene3D" id="2.60.120.260">
    <property type="entry name" value="Galactose-binding domain-like"/>
    <property type="match status" value="1"/>
</dbReference>
<comment type="subcellular location">
    <subcellularLocation>
        <location evidence="1">Membrane</location>
    </subcellularLocation>
</comment>
<dbReference type="GO" id="GO:0034993">
    <property type="term" value="C:meiotic nuclear membrane microtubule tethering complex"/>
    <property type="evidence" value="ECO:0007669"/>
    <property type="project" value="TreeGrafter"/>
</dbReference>
<keyword evidence="4" id="KW-0472">Membrane</keyword>
<keyword evidence="2" id="KW-0812">Transmembrane</keyword>
<feature type="domain" description="SUN" evidence="5">
    <location>
        <begin position="1"/>
        <end position="182"/>
    </location>
</feature>
<sequence>RDFALATDGAIISRELTSQGHTDPAIVLSDDNRIGSCWYIPNAHGQLGIALPDFIYPTNVSIDHIPAELAAEPGQAPRRMVLWGVVDGERNMALYAQNSSELRANVAYDRTTPPIVFKGEAESFVVLSEYQYDIGQLALVQTFPVRPVVRELAMDFGQVVLEVVDNWGAEGTCLYRVRIHGE</sequence>
<proteinExistence type="predicted"/>
<dbReference type="PANTHER" id="PTHR12911">
    <property type="entry name" value="SAD1/UNC-84-LIKE PROTEIN-RELATED"/>
    <property type="match status" value="1"/>
</dbReference>
<evidence type="ECO:0000256" key="4">
    <source>
        <dbReference type="ARBA" id="ARBA00023136"/>
    </source>
</evidence>
<feature type="non-terminal residue" evidence="6">
    <location>
        <position position="182"/>
    </location>
</feature>
<evidence type="ECO:0000256" key="1">
    <source>
        <dbReference type="ARBA" id="ARBA00004370"/>
    </source>
</evidence>
<evidence type="ECO:0000256" key="2">
    <source>
        <dbReference type="ARBA" id="ARBA00022692"/>
    </source>
</evidence>
<evidence type="ECO:0000259" key="5">
    <source>
        <dbReference type="PROSITE" id="PS51469"/>
    </source>
</evidence>
<keyword evidence="7" id="KW-1185">Reference proteome</keyword>
<dbReference type="STRING" id="1314778.A0A5C3NQI0"/>
<feature type="non-terminal residue" evidence="6">
    <location>
        <position position="1"/>
    </location>
</feature>
<organism evidence="6 7">
    <name type="scientific">Polyporus arcularius HHB13444</name>
    <dbReference type="NCBI Taxonomy" id="1314778"/>
    <lineage>
        <taxon>Eukaryota</taxon>
        <taxon>Fungi</taxon>
        <taxon>Dikarya</taxon>
        <taxon>Basidiomycota</taxon>
        <taxon>Agaricomycotina</taxon>
        <taxon>Agaricomycetes</taxon>
        <taxon>Polyporales</taxon>
        <taxon>Polyporaceae</taxon>
        <taxon>Polyporus</taxon>
    </lineage>
</organism>
<gene>
    <name evidence="6" type="ORF">K466DRAFT_471839</name>
</gene>
<dbReference type="InParanoid" id="A0A5C3NQI0"/>
<protein>
    <recommendedName>
        <fullName evidence="5">SUN domain-containing protein</fullName>
    </recommendedName>
</protein>
<evidence type="ECO:0000313" key="7">
    <source>
        <dbReference type="Proteomes" id="UP000308197"/>
    </source>
</evidence>
<name>A0A5C3NQI0_9APHY</name>
<dbReference type="EMBL" id="ML212011">
    <property type="protein sequence ID" value="TFK79511.1"/>
    <property type="molecule type" value="Genomic_DNA"/>
</dbReference>
<dbReference type="Pfam" id="PF07738">
    <property type="entry name" value="Sad1_UNC"/>
    <property type="match status" value="2"/>
</dbReference>
<accession>A0A5C3NQI0</accession>
<evidence type="ECO:0000256" key="3">
    <source>
        <dbReference type="ARBA" id="ARBA00022989"/>
    </source>
</evidence>
<dbReference type="PANTHER" id="PTHR12911:SF8">
    <property type="entry name" value="KLAROID PROTEIN-RELATED"/>
    <property type="match status" value="1"/>
</dbReference>
<keyword evidence="3" id="KW-1133">Transmembrane helix</keyword>
<dbReference type="AlphaFoldDB" id="A0A5C3NQI0"/>
<dbReference type="GO" id="GO:0043495">
    <property type="term" value="F:protein-membrane adaptor activity"/>
    <property type="evidence" value="ECO:0007669"/>
    <property type="project" value="TreeGrafter"/>
</dbReference>
<dbReference type="PROSITE" id="PS51469">
    <property type="entry name" value="SUN"/>
    <property type="match status" value="1"/>
</dbReference>
<dbReference type="InterPro" id="IPR012919">
    <property type="entry name" value="SUN_dom"/>
</dbReference>
<dbReference type="Proteomes" id="UP000308197">
    <property type="component" value="Unassembled WGS sequence"/>
</dbReference>
<dbReference type="InterPro" id="IPR045119">
    <property type="entry name" value="SUN1-5"/>
</dbReference>
<reference evidence="6 7" key="1">
    <citation type="journal article" date="2019" name="Nat. Ecol. Evol.">
        <title>Megaphylogeny resolves global patterns of mushroom evolution.</title>
        <authorList>
            <person name="Varga T."/>
            <person name="Krizsan K."/>
            <person name="Foldi C."/>
            <person name="Dima B."/>
            <person name="Sanchez-Garcia M."/>
            <person name="Sanchez-Ramirez S."/>
            <person name="Szollosi G.J."/>
            <person name="Szarkandi J.G."/>
            <person name="Papp V."/>
            <person name="Albert L."/>
            <person name="Andreopoulos W."/>
            <person name="Angelini C."/>
            <person name="Antonin V."/>
            <person name="Barry K.W."/>
            <person name="Bougher N.L."/>
            <person name="Buchanan P."/>
            <person name="Buyck B."/>
            <person name="Bense V."/>
            <person name="Catcheside P."/>
            <person name="Chovatia M."/>
            <person name="Cooper J."/>
            <person name="Damon W."/>
            <person name="Desjardin D."/>
            <person name="Finy P."/>
            <person name="Geml J."/>
            <person name="Haridas S."/>
            <person name="Hughes K."/>
            <person name="Justo A."/>
            <person name="Karasinski D."/>
            <person name="Kautmanova I."/>
            <person name="Kiss B."/>
            <person name="Kocsube S."/>
            <person name="Kotiranta H."/>
            <person name="LaButti K.M."/>
            <person name="Lechner B.E."/>
            <person name="Liimatainen K."/>
            <person name="Lipzen A."/>
            <person name="Lukacs Z."/>
            <person name="Mihaltcheva S."/>
            <person name="Morgado L.N."/>
            <person name="Niskanen T."/>
            <person name="Noordeloos M.E."/>
            <person name="Ohm R.A."/>
            <person name="Ortiz-Santana B."/>
            <person name="Ovrebo C."/>
            <person name="Racz N."/>
            <person name="Riley R."/>
            <person name="Savchenko A."/>
            <person name="Shiryaev A."/>
            <person name="Soop K."/>
            <person name="Spirin V."/>
            <person name="Szebenyi C."/>
            <person name="Tomsovsky M."/>
            <person name="Tulloss R.E."/>
            <person name="Uehling J."/>
            <person name="Grigoriev I.V."/>
            <person name="Vagvolgyi C."/>
            <person name="Papp T."/>
            <person name="Martin F.M."/>
            <person name="Miettinen O."/>
            <person name="Hibbett D.S."/>
            <person name="Nagy L.G."/>
        </authorList>
    </citation>
    <scope>NUCLEOTIDE SEQUENCE [LARGE SCALE GENOMIC DNA]</scope>
    <source>
        <strain evidence="6 7">HHB13444</strain>
    </source>
</reference>